<evidence type="ECO:0000256" key="1">
    <source>
        <dbReference type="ARBA" id="ARBA00004571"/>
    </source>
</evidence>
<dbReference type="PROSITE" id="PS52016">
    <property type="entry name" value="TONB_DEPENDENT_REC_3"/>
    <property type="match status" value="1"/>
</dbReference>
<evidence type="ECO:0000256" key="8">
    <source>
        <dbReference type="PROSITE-ProRule" id="PRU01360"/>
    </source>
</evidence>
<organism evidence="12 13">
    <name type="scientific">Bacteroides clarus</name>
    <dbReference type="NCBI Taxonomy" id="626929"/>
    <lineage>
        <taxon>Bacteria</taxon>
        <taxon>Pseudomonadati</taxon>
        <taxon>Bacteroidota</taxon>
        <taxon>Bacteroidia</taxon>
        <taxon>Bacteroidales</taxon>
        <taxon>Bacteroidaceae</taxon>
        <taxon>Bacteroides</taxon>
    </lineage>
</organism>
<feature type="domain" description="TonB-dependent receptor plug" evidence="11">
    <location>
        <begin position="222"/>
        <end position="329"/>
    </location>
</feature>
<evidence type="ECO:0000256" key="6">
    <source>
        <dbReference type="ARBA" id="ARBA00023136"/>
    </source>
</evidence>
<evidence type="ECO:0000256" key="9">
    <source>
        <dbReference type="RuleBase" id="RU003357"/>
    </source>
</evidence>
<accession>A0A1Y4JNQ2</accession>
<dbReference type="GO" id="GO:0009279">
    <property type="term" value="C:cell outer membrane"/>
    <property type="evidence" value="ECO:0007669"/>
    <property type="project" value="UniProtKB-SubCell"/>
</dbReference>
<dbReference type="InterPro" id="IPR000531">
    <property type="entry name" value="Beta-barrel_TonB"/>
</dbReference>
<dbReference type="Gene3D" id="2.40.170.20">
    <property type="entry name" value="TonB-dependent receptor, beta-barrel domain"/>
    <property type="match status" value="1"/>
</dbReference>
<evidence type="ECO:0000259" key="10">
    <source>
        <dbReference type="Pfam" id="PF00593"/>
    </source>
</evidence>
<dbReference type="Pfam" id="PF00593">
    <property type="entry name" value="TonB_dep_Rec_b-barrel"/>
    <property type="match status" value="1"/>
</dbReference>
<dbReference type="NCBIfam" id="TIGR04057">
    <property type="entry name" value="SusC_RagA_signa"/>
    <property type="match status" value="1"/>
</dbReference>
<dbReference type="Pfam" id="PF13715">
    <property type="entry name" value="CarbopepD_reg_2"/>
    <property type="match status" value="1"/>
</dbReference>
<dbReference type="FunFam" id="2.60.40.1120:FF:000003">
    <property type="entry name" value="Outer membrane protein Omp121"/>
    <property type="match status" value="1"/>
</dbReference>
<dbReference type="InterPro" id="IPR037066">
    <property type="entry name" value="Plug_dom_sf"/>
</dbReference>
<proteinExistence type="inferred from homology"/>
<dbReference type="AlphaFoldDB" id="A0A1Y4JNQ2"/>
<evidence type="ECO:0000256" key="5">
    <source>
        <dbReference type="ARBA" id="ARBA00023077"/>
    </source>
</evidence>
<keyword evidence="2 8" id="KW-0813">Transport</keyword>
<dbReference type="EMBL" id="NFKE01000006">
    <property type="protein sequence ID" value="OUP34097.1"/>
    <property type="molecule type" value="Genomic_DNA"/>
</dbReference>
<comment type="caution">
    <text evidence="12">The sequence shown here is derived from an EMBL/GenBank/DDBJ whole genome shotgun (WGS) entry which is preliminary data.</text>
</comment>
<keyword evidence="7 8" id="KW-0998">Cell outer membrane</keyword>
<gene>
    <name evidence="12" type="ORF">B5F24_10070</name>
</gene>
<dbReference type="Pfam" id="PF07715">
    <property type="entry name" value="Plug"/>
    <property type="match status" value="1"/>
</dbReference>
<keyword evidence="3 8" id="KW-1134">Transmembrane beta strand</keyword>
<evidence type="ECO:0000256" key="3">
    <source>
        <dbReference type="ARBA" id="ARBA00022452"/>
    </source>
</evidence>
<dbReference type="InterPro" id="IPR023996">
    <property type="entry name" value="TonB-dep_OMP_SusC/RagA"/>
</dbReference>
<comment type="subcellular location">
    <subcellularLocation>
        <location evidence="1 8">Cell outer membrane</location>
        <topology evidence="1 8">Multi-pass membrane protein</topology>
    </subcellularLocation>
</comment>
<evidence type="ECO:0000313" key="12">
    <source>
        <dbReference type="EMBL" id="OUP34097.1"/>
    </source>
</evidence>
<reference evidence="13" key="1">
    <citation type="submission" date="2017-04" db="EMBL/GenBank/DDBJ databases">
        <title>Function of individual gut microbiota members based on whole genome sequencing of pure cultures obtained from chicken caecum.</title>
        <authorList>
            <person name="Medvecky M."/>
            <person name="Cejkova D."/>
            <person name="Polansky O."/>
            <person name="Karasova D."/>
            <person name="Kubasova T."/>
            <person name="Cizek A."/>
            <person name="Rychlik I."/>
        </authorList>
    </citation>
    <scope>NUCLEOTIDE SEQUENCE [LARGE SCALE GENOMIC DNA]</scope>
    <source>
        <strain evidence="13">An189</strain>
    </source>
</reference>
<evidence type="ECO:0000259" key="11">
    <source>
        <dbReference type="Pfam" id="PF07715"/>
    </source>
</evidence>
<dbReference type="InterPro" id="IPR036942">
    <property type="entry name" value="Beta-barrel_TonB_sf"/>
</dbReference>
<dbReference type="InterPro" id="IPR039426">
    <property type="entry name" value="TonB-dep_rcpt-like"/>
</dbReference>
<dbReference type="InterPro" id="IPR008969">
    <property type="entry name" value="CarboxyPept-like_regulatory"/>
</dbReference>
<dbReference type="SUPFAM" id="SSF56935">
    <property type="entry name" value="Porins"/>
    <property type="match status" value="1"/>
</dbReference>
<dbReference type="Proteomes" id="UP000196587">
    <property type="component" value="Unassembled WGS sequence"/>
</dbReference>
<keyword evidence="5 9" id="KW-0798">TonB box</keyword>
<dbReference type="InterPro" id="IPR012910">
    <property type="entry name" value="Plug_dom"/>
</dbReference>
<keyword evidence="6 8" id="KW-0472">Membrane</keyword>
<name>A0A1Y4JNQ2_9BACE</name>
<evidence type="ECO:0000256" key="7">
    <source>
        <dbReference type="ARBA" id="ARBA00023237"/>
    </source>
</evidence>
<dbReference type="NCBIfam" id="TIGR04056">
    <property type="entry name" value="OMP_RagA_SusC"/>
    <property type="match status" value="1"/>
</dbReference>
<protein>
    <submittedName>
        <fullName evidence="12">SusC/RagA family TonB-linked outer membrane protein</fullName>
    </submittedName>
</protein>
<dbReference type="Gene3D" id="2.170.130.10">
    <property type="entry name" value="TonB-dependent receptor, plug domain"/>
    <property type="match status" value="1"/>
</dbReference>
<feature type="domain" description="TonB-dependent receptor-like beta-barrel" evidence="10">
    <location>
        <begin position="524"/>
        <end position="1089"/>
    </location>
</feature>
<dbReference type="Gene3D" id="2.60.40.1120">
    <property type="entry name" value="Carboxypeptidase-like, regulatory domain"/>
    <property type="match status" value="1"/>
</dbReference>
<dbReference type="InterPro" id="IPR023997">
    <property type="entry name" value="TonB-dep_OMP_SusC/RagA_CS"/>
</dbReference>
<evidence type="ECO:0000256" key="4">
    <source>
        <dbReference type="ARBA" id="ARBA00022692"/>
    </source>
</evidence>
<keyword evidence="4 8" id="KW-0812">Transmembrane</keyword>
<dbReference type="SUPFAM" id="SSF49464">
    <property type="entry name" value="Carboxypeptidase regulatory domain-like"/>
    <property type="match status" value="1"/>
</dbReference>
<sequence length="1132" mass="126248">MFKKTTFLHLKKRINFLGVMSIFLMIPCSVFGETVVKWNAEENLFTVQATNSTVKDILNYIETHSDYVFVYSENVQKVLNNKVSISVVNRKIDTILKELSTQTKLEYKISGRQVIISMPQVDKTQQEINKKNVKVTGNVADENGEALIGASVMVKGSTMGTITDIDGNFSLDAFKGATLLISYIGYTSQETSIDNRTSFKIVLKEDSKTLEEVVVIGYGTVKKKDLTGAVAAVKGDDLVAKKTTTLSTALQGSVSGMMVRRDNNAPGASASSIHVRGITTMDNSEPLIIVDGVQCDNIDYVNSNDVENISVLKDAAAASIYGAKAAAGVILITTKRGSQSDLNLTYTGEFGWEIPTKQPSMVGVTRYLEMNNELLYNDNPGGGLFQLYTSDQVKNWVKYNKTDPNNYPIVNWRDLMLNNSAPRQTHTVSLSGGNKSVRTQASLSYDEVDGLYDGRGFQRYMFRVNNDFTINDKLSATLDVNIRHAKNRNSIYDPFGDMRKMPAVYPATWDDGRLASGKSGANPYGLLLYGGRTVAHSTQIGGKAALNFKPFDGLSLQAIVAPFINYQKNKKFRNQVSYTLMDNPDAIGGNLEGGGVTYSTNELTEERKDNWHVTTQVIANYMKSFGKHDITLMAGYENYVMKKEELTAGRDQYELTQYPYLNIGPEDYMANSGTGSEYTSNSVFGRAIYSYADRYLFQANIRYDGSSRFASQYRWGTFPSFSAGWVVSEEKFMKNANIDWLSFLKLRTSWGMLGNERIGDNYFPYMALMTFNNALFYKDGAVVSEKTAAQRNLAVEDITWETTTSTDIGVDLGFLNNRLRVTADYYWKKTKDMLLSIEIPYSMGYANPKNNAGKMSTTGFDLEISWNDRINDFSYGISANLSDFKSKIDYLRNSDIISDGKVKRAGVLFNEWYGYVCEGIYQTQEEVDNSATLNNQITVGDLKYKDISGPDGVPDGKISADYDRVPLGNSLPRFQYGGNIHAGYKGIDLSVAFQGIGKQNAYLTKEMVQPLRDNYGNIPSIVDGNYWSPFNTAEENAKAKYPRLSQVNRDSNYATSSFWLFNGAYFRLKNVTLGYTLPSVWTQKAGIKKVRLYVSASDLFCISNYPEGWDPEMGVSSYPITTSLLFGLSVNF</sequence>
<evidence type="ECO:0000313" key="13">
    <source>
        <dbReference type="Proteomes" id="UP000196587"/>
    </source>
</evidence>
<comment type="similarity">
    <text evidence="8 9">Belongs to the TonB-dependent receptor family.</text>
</comment>
<evidence type="ECO:0000256" key="2">
    <source>
        <dbReference type="ARBA" id="ARBA00022448"/>
    </source>
</evidence>